<evidence type="ECO:0000313" key="3">
    <source>
        <dbReference type="EMBL" id="VFU10672.1"/>
    </source>
</evidence>
<organism evidence="3 4">
    <name type="scientific">Methylocella tundrae</name>
    <dbReference type="NCBI Taxonomy" id="227605"/>
    <lineage>
        <taxon>Bacteria</taxon>
        <taxon>Pseudomonadati</taxon>
        <taxon>Pseudomonadota</taxon>
        <taxon>Alphaproteobacteria</taxon>
        <taxon>Hyphomicrobiales</taxon>
        <taxon>Beijerinckiaceae</taxon>
        <taxon>Methylocella</taxon>
    </lineage>
</organism>
<dbReference type="InterPro" id="IPR025419">
    <property type="entry name" value="DUF4142"/>
</dbReference>
<evidence type="ECO:0000256" key="1">
    <source>
        <dbReference type="SAM" id="SignalP"/>
    </source>
</evidence>
<dbReference type="PANTHER" id="PTHR38593:SF1">
    <property type="entry name" value="BLR2558 PROTEIN"/>
    <property type="match status" value="1"/>
</dbReference>
<dbReference type="Gene3D" id="1.20.1260.10">
    <property type="match status" value="1"/>
</dbReference>
<dbReference type="Proteomes" id="UP000294360">
    <property type="component" value="Chromosome"/>
</dbReference>
<dbReference type="RefSeq" id="WP_134491487.1">
    <property type="nucleotide sequence ID" value="NZ_CP139089.1"/>
</dbReference>
<dbReference type="InterPro" id="IPR012347">
    <property type="entry name" value="Ferritin-like"/>
</dbReference>
<name>A0A4U8Z570_METTU</name>
<evidence type="ECO:0000313" key="4">
    <source>
        <dbReference type="Proteomes" id="UP000294360"/>
    </source>
</evidence>
<keyword evidence="1" id="KW-0732">Signal</keyword>
<dbReference type="OrthoDB" id="9101320at2"/>
<feature type="signal peptide" evidence="1">
    <location>
        <begin position="1"/>
        <end position="23"/>
    </location>
</feature>
<feature type="chain" id="PRO_5020270774" description="DUF4142 domain-containing protein" evidence="1">
    <location>
        <begin position="24"/>
        <end position="185"/>
    </location>
</feature>
<dbReference type="PANTHER" id="PTHR38593">
    <property type="entry name" value="BLR2558 PROTEIN"/>
    <property type="match status" value="1"/>
</dbReference>
<evidence type="ECO:0000259" key="2">
    <source>
        <dbReference type="Pfam" id="PF13628"/>
    </source>
</evidence>
<accession>A0A4U8Z570</accession>
<feature type="domain" description="DUF4142" evidence="2">
    <location>
        <begin position="41"/>
        <end position="177"/>
    </location>
</feature>
<proteinExistence type="predicted"/>
<gene>
    <name evidence="3" type="ORF">MTUNDRAET4_3791</name>
</gene>
<dbReference type="AlphaFoldDB" id="A0A4U8Z570"/>
<dbReference type="EMBL" id="LR536450">
    <property type="protein sequence ID" value="VFU10672.1"/>
    <property type="molecule type" value="Genomic_DNA"/>
</dbReference>
<reference evidence="3 4" key="1">
    <citation type="submission" date="2019-03" db="EMBL/GenBank/DDBJ databases">
        <authorList>
            <person name="Kox A.R. M."/>
        </authorList>
    </citation>
    <scope>NUCLEOTIDE SEQUENCE [LARGE SCALE GENOMIC DNA]</scope>
    <source>
        <strain evidence="3">MTUNDRAET4 annotated genome</strain>
    </source>
</reference>
<sequence length="185" mass="19841">MKRTISIGLAGAVALLLGGAASAETLAEKTGVNEVLGVSPTTADFVNEVARSDMFEIQSSELAKQKAQGATATFADRMISDHTKTSNELNSLVRNGSVKAALPSAIDDSHQKKLDKLRSLSGADFAKTYIDDQISAHKDAVNLFERYSKGGDSEPLKQWAAKTLPTLKEHLKMAQDLNRNRVASP</sequence>
<protein>
    <recommendedName>
        <fullName evidence="2">DUF4142 domain-containing protein</fullName>
    </recommendedName>
</protein>
<dbReference type="KEGG" id="mtun:MTUNDRAET4_3791"/>
<dbReference type="Pfam" id="PF13628">
    <property type="entry name" value="DUF4142"/>
    <property type="match status" value="1"/>
</dbReference>